<reference evidence="1" key="1">
    <citation type="submission" date="2019-08" db="EMBL/GenBank/DDBJ databases">
        <authorList>
            <person name="Kucharzyk K."/>
            <person name="Murdoch R.W."/>
            <person name="Higgins S."/>
            <person name="Loffler F."/>
        </authorList>
    </citation>
    <scope>NUCLEOTIDE SEQUENCE</scope>
</reference>
<sequence>MFHPVDGFSRSLGCMADEHHVDPRFEGGFRAGNRAVKLPDSGHFHAIRNNQTGESHLVAQYIG</sequence>
<evidence type="ECO:0000313" key="1">
    <source>
        <dbReference type="EMBL" id="MPN55569.1"/>
    </source>
</evidence>
<proteinExistence type="predicted"/>
<dbReference type="AlphaFoldDB" id="A0A645IYN9"/>
<accession>A0A645IYN9</accession>
<organism evidence="1">
    <name type="scientific">bioreactor metagenome</name>
    <dbReference type="NCBI Taxonomy" id="1076179"/>
    <lineage>
        <taxon>unclassified sequences</taxon>
        <taxon>metagenomes</taxon>
        <taxon>ecological metagenomes</taxon>
    </lineage>
</organism>
<dbReference type="EMBL" id="VSSQ01124996">
    <property type="protein sequence ID" value="MPN55569.1"/>
    <property type="molecule type" value="Genomic_DNA"/>
</dbReference>
<gene>
    <name evidence="1" type="ORF">SDC9_203253</name>
</gene>
<comment type="caution">
    <text evidence="1">The sequence shown here is derived from an EMBL/GenBank/DDBJ whole genome shotgun (WGS) entry which is preliminary data.</text>
</comment>
<name>A0A645IYN9_9ZZZZ</name>
<protein>
    <submittedName>
        <fullName evidence="1">Uncharacterized protein</fullName>
    </submittedName>
</protein>